<dbReference type="Proteomes" id="UP000594454">
    <property type="component" value="Chromosome 2"/>
</dbReference>
<organism evidence="2 3">
    <name type="scientific">Hermetia illucens</name>
    <name type="common">Black soldier fly</name>
    <dbReference type="NCBI Taxonomy" id="343691"/>
    <lineage>
        <taxon>Eukaryota</taxon>
        <taxon>Metazoa</taxon>
        <taxon>Ecdysozoa</taxon>
        <taxon>Arthropoda</taxon>
        <taxon>Hexapoda</taxon>
        <taxon>Insecta</taxon>
        <taxon>Pterygota</taxon>
        <taxon>Neoptera</taxon>
        <taxon>Endopterygota</taxon>
        <taxon>Diptera</taxon>
        <taxon>Brachycera</taxon>
        <taxon>Stratiomyomorpha</taxon>
        <taxon>Stratiomyidae</taxon>
        <taxon>Hermetiinae</taxon>
        <taxon>Hermetia</taxon>
    </lineage>
</organism>
<accession>A0A7R8UMB1</accession>
<keyword evidence="3" id="KW-1185">Reference proteome</keyword>
<dbReference type="PANTHER" id="PTHR14740">
    <property type="entry name" value="CASPASE ACTIVITY AND APOPTOSIS INHIBITOR 1"/>
    <property type="match status" value="1"/>
</dbReference>
<feature type="compositionally biased region" description="Basic and acidic residues" evidence="1">
    <location>
        <begin position="450"/>
        <end position="475"/>
    </location>
</feature>
<feature type="region of interest" description="Disordered" evidence="1">
    <location>
        <begin position="574"/>
        <end position="608"/>
    </location>
</feature>
<feature type="compositionally biased region" description="Polar residues" evidence="1">
    <location>
        <begin position="334"/>
        <end position="344"/>
    </location>
</feature>
<dbReference type="AlphaFoldDB" id="A0A7R8UMB1"/>
<evidence type="ECO:0000313" key="2">
    <source>
        <dbReference type="EMBL" id="CAD7083333.1"/>
    </source>
</evidence>
<feature type="region of interest" description="Disordered" evidence="1">
    <location>
        <begin position="184"/>
        <end position="554"/>
    </location>
</feature>
<proteinExistence type="predicted"/>
<feature type="region of interest" description="Disordered" evidence="1">
    <location>
        <begin position="114"/>
        <end position="151"/>
    </location>
</feature>
<protein>
    <submittedName>
        <fullName evidence="2">Uncharacterized protein</fullName>
    </submittedName>
</protein>
<feature type="compositionally biased region" description="Basic and acidic residues" evidence="1">
    <location>
        <begin position="491"/>
        <end position="500"/>
    </location>
</feature>
<feature type="compositionally biased region" description="Low complexity" evidence="1">
    <location>
        <begin position="192"/>
        <end position="205"/>
    </location>
</feature>
<dbReference type="InterPro" id="IPR038991">
    <property type="entry name" value="CAAP1"/>
</dbReference>
<feature type="compositionally biased region" description="Basic and acidic residues" evidence="1">
    <location>
        <begin position="352"/>
        <end position="363"/>
    </location>
</feature>
<sequence length="628" mass="69945">MKSSTNSRKASMKQEKVQIKTEKDELHPLAHYVDDRVELVKQIFSCLKTKTIRNLAPGFLKDSPIDEIKELCLNELLGLSTKRLLSIINSTKCPTDTESSSDSDVHNVEEHISLEEISSDSETEKSHGASKPKKAKKDQITKEQQQNDNAKDKGVSVLELLELQARARAIRSQLALEPVAKIEVDSDDSTDDASQSTSKVSSSSRSNDKKMTNGAEPSAVRKTKSVKLKRNFRKANHDEDTEDVENKKSEKDVGTEKSENSKVESEKKDRVEDGGGAKQERSASPDVITILPSPETLCISDSSDENDDVSYQSSLREDARTERIEKEADDRQKQSSSNDVSSQKEPIGAEVDNLKQSEAKEKEQEEIEDGEIIDNDGSIAATSICDTTAEEAKSQPTANAETEALAIKKEMLQSEDIAPIEDNARKDFSKVETPEGSKETEQSGSVGTDSSKEGTDQLDKVLQDHKDDDSIHQCDDVISLGNDDLEDLHDEQDRSKDEASNKPSMPTHSHEEDQKPSEIASEQIDNDVITLDNSSDEESTLSKFSESNQSQSWNHRWLKSNRVSKILATSRLGNRLREKIKKSKRQSDNVEEESNLEQPVTDDFKSQFEEGSIQQYAEILKKNKTGKL</sequence>
<dbReference type="PANTHER" id="PTHR14740:SF3">
    <property type="entry name" value="CASPASE ACTIVITY AND APOPTOSIS INHIBITOR 1"/>
    <property type="match status" value="1"/>
</dbReference>
<dbReference type="GO" id="GO:0042981">
    <property type="term" value="P:regulation of apoptotic process"/>
    <property type="evidence" value="ECO:0007669"/>
    <property type="project" value="InterPro"/>
</dbReference>
<feature type="compositionally biased region" description="Basic and acidic residues" evidence="1">
    <location>
        <begin position="315"/>
        <end position="333"/>
    </location>
</feature>
<dbReference type="EMBL" id="LR899010">
    <property type="protein sequence ID" value="CAD7083333.1"/>
    <property type="molecule type" value="Genomic_DNA"/>
</dbReference>
<feature type="compositionally biased region" description="Polar residues" evidence="1">
    <location>
        <begin position="541"/>
        <end position="554"/>
    </location>
</feature>
<feature type="compositionally biased region" description="Basic and acidic residues" evidence="1">
    <location>
        <begin position="244"/>
        <end position="283"/>
    </location>
</feature>
<evidence type="ECO:0000256" key="1">
    <source>
        <dbReference type="SAM" id="MobiDB-lite"/>
    </source>
</evidence>
<evidence type="ECO:0000313" key="3">
    <source>
        <dbReference type="Proteomes" id="UP000594454"/>
    </source>
</evidence>
<feature type="region of interest" description="Disordered" evidence="1">
    <location>
        <begin position="1"/>
        <end position="20"/>
    </location>
</feature>
<dbReference type="OMA" id="PISHYID"/>
<dbReference type="Pfam" id="PF15335">
    <property type="entry name" value="CAAP1"/>
    <property type="match status" value="1"/>
</dbReference>
<dbReference type="InParanoid" id="A0A7R8UMB1"/>
<reference evidence="2 3" key="1">
    <citation type="submission" date="2020-11" db="EMBL/GenBank/DDBJ databases">
        <authorList>
            <person name="Wallbank WR R."/>
            <person name="Pardo Diaz C."/>
            <person name="Kozak K."/>
            <person name="Martin S."/>
            <person name="Jiggins C."/>
            <person name="Moest M."/>
            <person name="Warren A I."/>
            <person name="Generalovic N T."/>
            <person name="Byers J.R.P. K."/>
            <person name="Montejo-Kovacevich G."/>
            <person name="Yen C E."/>
        </authorList>
    </citation>
    <scope>NUCLEOTIDE SEQUENCE [LARGE SCALE GENOMIC DNA]</scope>
</reference>
<gene>
    <name evidence="2" type="ORF">HERILL_LOCUS6304</name>
</gene>
<feature type="compositionally biased region" description="Basic residues" evidence="1">
    <location>
        <begin position="221"/>
        <end position="234"/>
    </location>
</feature>
<feature type="compositionally biased region" description="Acidic residues" evidence="1">
    <location>
        <begin position="364"/>
        <end position="374"/>
    </location>
</feature>
<dbReference type="OrthoDB" id="10064012at2759"/>
<feature type="compositionally biased region" description="Basic and acidic residues" evidence="1">
    <location>
        <begin position="422"/>
        <end position="441"/>
    </location>
</feature>
<name>A0A7R8UMB1_HERIL</name>